<dbReference type="InterPro" id="IPR014755">
    <property type="entry name" value="Cu-Rt/internalin_Ig-like"/>
</dbReference>
<sequence>MRLSAGGDTALLTVEDGRGETRLSAPATLPKPVLARNTATYPSAYGPGTDLVIEATPAGILQKIVIRQRPATPPAFSLPIATGAGLKYRTQAGRAEVLDEGKRVAEVAAPLLLDAEATRSITTGRIGKAEARLDAGGGRLTYTPDPAFLADPRTTYPVTLAGDPTPWYGPGFPTDAFVSDDSRFTTGRATQYRQEILTGRNNFDGGAGRYYRYRGYIKHDLTNAPFYGRRIINADLRPWNYITTGCGANAGDIAARRVTSDWALDSSSSRDLRWDNQPLVTTSGEGVKGSGVGRIMKRDGSYVYCNDPSGEVYYSIEGVVQAWADGAANYGVQLAAVNDGSGPSNYREYLSSEWSGVDGRGPVLFVEYEEPVPEEFDIAYERDGVPDDRLPTYEELLADEIPQSDVRPAPETVTVAEAAVRQSDSGQTFEVESDTLPDTTISPIGSDPESAPPTVAGTDPASGETEIAVTTPVRVTFSKPVTGARIELKDPAGTVVQGALTTNPAGDVWRFTPQGTLAGETTYQASVTGATDADGIEAAPYSWSFTTIPVDSTVPAVTATDPSSGATEVPLTAPIRATFSEPVTGAVFTVEDGAGTAVPGSLTAAGDGKVWTFTPAAPLAWNAAYTVGVTAARDASGNMMAPYTWSFATVTDHTAPAVTRTVPAKDATGVKVIDPIVVTFGEPVYDVRIVVKDAAGTPVAGTVAAGARDDEWSFTPTAPLAADTVHTAEVSGGRDAAGNTMTGHTWSFTTAPPDTTPPTVSGTNPARDATETEVGAPVLVTFSEPVTGAQITVKGPSGAAVAGTATATSPATLSFVPSAPLAGTTRYTAEVTGAKDGAGNTMTAYTWSFTTGEPPVPPDAPRVSDEYVSPSDETGDVTSSAVPSFGGRVSDPAGRSSTLTVQVEHDPSVPAQGSGLIWSGTSGATASGSYASVTIASGRLSDGWKLRWRARATAGGVNGAWTSWHTLTVDVSKPSVSDEYVSPSDETGDVTSSAVPSFGGRVSDPDGRSSTLTVQVEHDPSVPAQGSGLIWSGTSTSTFPGSYASVTVPSGKLSDGWKLRWRARATAGGVNGAWTDWHTLTVDVSKPSVSDEYVSPSNETGDVTSSAVPSFGGQVDDPDGRSSTLTVQVEHDPSVPAQGSGLIWSGTSTSTFPGSYASVTVPSGKLSDGWKLRWRARATAGGVNGAWTDWHTLTVDVSKPSVSDEYVSPSNQAGNVTTSLTPSFGGQMDDPDGRSSTLTVQVEHDPAVPAQGSGLIWSGTSSATAPGSYASVTVPSGRLSKGWKLRWRARGNAGGVSGAWTAWHGLAVSATATAAGRSVPSAAGTANAAAAAAAGDSAPWPTLPDKRVHFSDCWVNKQAGSKRTYPHGWVRDGYNWCSYRTVGKARTQKTKTTDPCGCKYEYKVKGKLEFLFSVAAYTYAGGMKIFKKLPGPNAEKATDENRTVINSRTVKVWTRVDDIRVSGAGGATIWPESTMLTVDMGFFGQGCQQTGGQTQRRTLAEWRNDSVKQSYFQYFSDKAASRGPHKLAVCTMQPYLAAGTGYMPYINSKMADMPVRCDTSETLAQRYGGCVFVEYTPSFKSPLIYKSEEGVPYANESAYLIRKALTENSATPQDDRTFPRKAGKVIPGLKEKNLPLHRTASEERDEDNRDESRAYCAEMLRILKLPKPSGHDCDEYPFAATHEGSAGDDTDRNVAVEYVDEGHNRSVGSKLGWFFQDFRVFGYHAETGADERHAFERFYVKIPE</sequence>
<dbReference type="Proteomes" id="UP000542210">
    <property type="component" value="Unassembled WGS sequence"/>
</dbReference>
<dbReference type="Gene3D" id="2.60.40.1220">
    <property type="match status" value="4"/>
</dbReference>
<feature type="domain" description="SbsA Ig-like" evidence="3">
    <location>
        <begin position="451"/>
        <end position="547"/>
    </location>
</feature>
<feature type="region of interest" description="Disordered" evidence="2">
    <location>
        <begin position="853"/>
        <end position="897"/>
    </location>
</feature>
<dbReference type="Pfam" id="PF13205">
    <property type="entry name" value="Big_5"/>
    <property type="match status" value="4"/>
</dbReference>
<dbReference type="Pfam" id="PF14040">
    <property type="entry name" value="DNase_NucA_NucB"/>
    <property type="match status" value="1"/>
</dbReference>
<feature type="compositionally biased region" description="Polar residues" evidence="2">
    <location>
        <begin position="422"/>
        <end position="443"/>
    </location>
</feature>
<feature type="compositionally biased region" description="Low complexity" evidence="2">
    <location>
        <begin position="749"/>
        <end position="759"/>
    </location>
</feature>
<feature type="domain" description="SbsA Ig-like" evidence="3">
    <location>
        <begin position="652"/>
        <end position="750"/>
    </location>
</feature>
<gene>
    <name evidence="5" type="ORF">BJ982_004635</name>
</gene>
<dbReference type="InterPro" id="IPR032812">
    <property type="entry name" value="SbsA_Ig"/>
</dbReference>
<feature type="domain" description="SbsA Ig-like" evidence="3">
    <location>
        <begin position="551"/>
        <end position="649"/>
    </location>
</feature>
<feature type="region of interest" description="Disordered" evidence="2">
    <location>
        <begin position="1089"/>
        <end position="1108"/>
    </location>
</feature>
<feature type="domain" description="SbsA Ig-like" evidence="3">
    <location>
        <begin position="754"/>
        <end position="851"/>
    </location>
</feature>
<organism evidence="5 6">
    <name type="scientific">Sphaerisporangium siamense</name>
    <dbReference type="NCBI Taxonomy" id="795645"/>
    <lineage>
        <taxon>Bacteria</taxon>
        <taxon>Bacillati</taxon>
        <taxon>Actinomycetota</taxon>
        <taxon>Actinomycetes</taxon>
        <taxon>Streptosporangiales</taxon>
        <taxon>Streptosporangiaceae</taxon>
        <taxon>Sphaerisporangium</taxon>
    </lineage>
</organism>
<dbReference type="InterPro" id="IPR029476">
    <property type="entry name" value="DNase_NucA_NucB"/>
</dbReference>
<evidence type="ECO:0000259" key="3">
    <source>
        <dbReference type="Pfam" id="PF13205"/>
    </source>
</evidence>
<name>A0A7W7GDK1_9ACTN</name>
<keyword evidence="6" id="KW-1185">Reference proteome</keyword>
<dbReference type="EMBL" id="JACHND010000001">
    <property type="protein sequence ID" value="MBB4703091.1"/>
    <property type="molecule type" value="Genomic_DNA"/>
</dbReference>
<dbReference type="RefSeq" id="WP_184883299.1">
    <property type="nucleotide sequence ID" value="NZ_JACHND010000001.1"/>
</dbReference>
<evidence type="ECO:0000256" key="2">
    <source>
        <dbReference type="SAM" id="MobiDB-lite"/>
    </source>
</evidence>
<reference evidence="5 6" key="1">
    <citation type="submission" date="2020-08" db="EMBL/GenBank/DDBJ databases">
        <title>Sequencing the genomes of 1000 actinobacteria strains.</title>
        <authorList>
            <person name="Klenk H.-P."/>
        </authorList>
    </citation>
    <scope>NUCLEOTIDE SEQUENCE [LARGE SCALE GENOMIC DNA]</scope>
    <source>
        <strain evidence="5 6">DSM 45784</strain>
    </source>
</reference>
<protein>
    <submittedName>
        <fullName evidence="5">Methionine-rich copper-binding protein CopC</fullName>
    </submittedName>
</protein>
<accession>A0A7W7GDK1</accession>
<evidence type="ECO:0000313" key="6">
    <source>
        <dbReference type="Proteomes" id="UP000542210"/>
    </source>
</evidence>
<keyword evidence="1" id="KW-0732">Signal</keyword>
<feature type="domain" description="Deoxyribonuclease NucA/NucB" evidence="4">
    <location>
        <begin position="1642"/>
        <end position="1717"/>
    </location>
</feature>
<comment type="caution">
    <text evidence="5">The sequence shown here is derived from an EMBL/GenBank/DDBJ whole genome shotgun (WGS) entry which is preliminary data.</text>
</comment>
<evidence type="ECO:0000256" key="1">
    <source>
        <dbReference type="ARBA" id="ARBA00022729"/>
    </source>
</evidence>
<feature type="region of interest" description="Disordered" evidence="2">
    <location>
        <begin position="421"/>
        <end position="465"/>
    </location>
</feature>
<proteinExistence type="predicted"/>
<evidence type="ECO:0000259" key="4">
    <source>
        <dbReference type="Pfam" id="PF14040"/>
    </source>
</evidence>
<feature type="region of interest" description="Disordered" evidence="2">
    <location>
        <begin position="976"/>
        <end position="1009"/>
    </location>
</feature>
<feature type="compositionally biased region" description="Polar residues" evidence="2">
    <location>
        <begin position="1095"/>
        <end position="1108"/>
    </location>
</feature>
<feature type="region of interest" description="Disordered" evidence="2">
    <location>
        <begin position="748"/>
        <end position="768"/>
    </location>
</feature>
<evidence type="ECO:0000313" key="5">
    <source>
        <dbReference type="EMBL" id="MBB4703091.1"/>
    </source>
</evidence>